<evidence type="ECO:0000313" key="8">
    <source>
        <dbReference type="EMBL" id="CAG8752816.1"/>
    </source>
</evidence>
<dbReference type="Gene3D" id="3.40.50.300">
    <property type="entry name" value="P-loop containing nucleotide triphosphate hydrolases"/>
    <property type="match status" value="2"/>
</dbReference>
<dbReference type="PANTHER" id="PTHR46532">
    <property type="entry name" value="MALE FERTILITY FACTOR KL5"/>
    <property type="match status" value="1"/>
</dbReference>
<dbReference type="GO" id="GO:0045505">
    <property type="term" value="F:dynein intermediate chain binding"/>
    <property type="evidence" value="ECO:0007669"/>
    <property type="project" value="InterPro"/>
</dbReference>
<protein>
    <submittedName>
        <fullName evidence="8">22979_t:CDS:1</fullName>
    </submittedName>
</protein>
<feature type="domain" description="Dynein heavy chain hydrolytic ATP-binding dynein motor region" evidence="4">
    <location>
        <begin position="9"/>
        <end position="68"/>
    </location>
</feature>
<evidence type="ECO:0000259" key="4">
    <source>
        <dbReference type="Pfam" id="PF12774"/>
    </source>
</evidence>
<dbReference type="InterPro" id="IPR041466">
    <property type="entry name" value="Dynein_AAA5_ext"/>
</dbReference>
<dbReference type="SUPFAM" id="SSF52540">
    <property type="entry name" value="P-loop containing nucleoside triphosphate hydrolases"/>
    <property type="match status" value="3"/>
</dbReference>
<dbReference type="InterPro" id="IPR035699">
    <property type="entry name" value="AAA_6"/>
</dbReference>
<sequence length="1098" mass="127402">MSNSLLTVPSVKNTQVDLDRLTNEIKKVCKERHLLDSKVWLEKVLQLYQVQVIHHGLMMIGPSGSGKSMAWKVLFQALERVEGCKNVTYIIDPKAMSKDALYGNLDQKTNEWKDGLFTHILRNIIKHVCDKIFKRHWIIFDGDIDPEWVENFRCGTVWFSSEVVTLEMIYYNYLEKLKYIPLDDDKEEVSSICKVESREKSVSSHLSIQYAISNILSKHMTKDGLVTRTLIQAEKFDHVMDFTYMRVLNTLFSLLNKTVCNVIEYHIQHPNFPMTAEHLEKYVTKRLILCAIWSFSGDAKFDNRVELCKFVCGITSVDLPHVSTSSILIDYDVQINNGEWILWADKVPTIKIESFNLSMIIPTVDTIRYQDILCSWLSEYKPLLLCGLPGSGKKLILFSAIKQLPNMKAVSLNFSTVTTPKSILEIFNQYCEYHKTPNGVILSPIAIGYRLVIICNEINLSVTDQYGTQSVISFLRQLIECGGYWRMSDKAWVKLERIQFVGICNPPTDPYRAPLSHRYLRNTPLIMMDCPDEISLDQIYGTFTRTMLKVAPSLKEYAKPLAASMVEFYLMIKKRFTPDIQSHYIYSTRELTKWMRGIFESIKPMKVLNVEGLIRIWAHEALRLFQDRLVTDEERKWVDEKIDHIAINHFPNLNKSEALRRPILFSSWLSKSYISVEYEDLHDYVKARLKIFNKELDASLVLFDDFMDHILHIDHVFKQMQGHLLLIGVSGSGKTTLSRFVAWMNGLSVFQINAHNKYTRDDFDNDLRTVLKRTGCKGEKICFIINESNMSCSSFLERMNTLLVNAEVPGLFEGDEYNALITSCKEGSQRDGLMIDSSEELYKWFTLQVIKNLHIIFTISPPEDGLASRVAKFPVLFNCCALNWFGDWSDQTLFQVGMELTQNLDLDHQAYSAPSNFPIMYRQFPLPLSYRSAVMNAFNFVHKSLYEINVKLNKRQGRYNYVTPCHYLDFITHYVRLFSEKRKKLEKQQRHLNIGLNKLKILITTINNLRNDIKIKCNELQEKDHEANVLFKKLIEDQNEAEKRKRDSEEISLALKVQIEAIEERRIFLMDGLSNIELTIEDAKKSVRGITKQQLIEI</sequence>
<dbReference type="AlphaFoldDB" id="A0A9N9IV27"/>
<dbReference type="InterPro" id="IPR054354">
    <property type="entry name" value="DYNC2H1-like_lid"/>
</dbReference>
<evidence type="ECO:0000259" key="6">
    <source>
        <dbReference type="Pfam" id="PF17852"/>
    </source>
</evidence>
<dbReference type="Pfam" id="PF12774">
    <property type="entry name" value="AAA_6"/>
    <property type="match status" value="1"/>
</dbReference>
<dbReference type="Gene3D" id="1.20.920.30">
    <property type="match status" value="1"/>
</dbReference>
<proteinExistence type="predicted"/>
<feature type="non-terminal residue" evidence="8">
    <location>
        <position position="1098"/>
    </location>
</feature>
<evidence type="ECO:0000256" key="3">
    <source>
        <dbReference type="SAM" id="Coils"/>
    </source>
</evidence>
<dbReference type="Pfam" id="PF22597">
    <property type="entry name" value="DYN_lid"/>
    <property type="match status" value="1"/>
</dbReference>
<dbReference type="GO" id="GO:0051959">
    <property type="term" value="F:dynein light intermediate chain binding"/>
    <property type="evidence" value="ECO:0007669"/>
    <property type="project" value="InterPro"/>
</dbReference>
<dbReference type="EMBL" id="CAJVPY010015625">
    <property type="protein sequence ID" value="CAG8752816.1"/>
    <property type="molecule type" value="Genomic_DNA"/>
</dbReference>
<dbReference type="OrthoDB" id="2401041at2759"/>
<dbReference type="GO" id="GO:0005858">
    <property type="term" value="C:axonemal dynein complex"/>
    <property type="evidence" value="ECO:0007669"/>
    <property type="project" value="TreeGrafter"/>
</dbReference>
<evidence type="ECO:0000256" key="1">
    <source>
        <dbReference type="ARBA" id="ARBA00022737"/>
    </source>
</evidence>
<feature type="coiled-coil region" evidence="3">
    <location>
        <begin position="1006"/>
        <end position="1051"/>
    </location>
</feature>
<evidence type="ECO:0000259" key="5">
    <source>
        <dbReference type="Pfam" id="PF12780"/>
    </source>
</evidence>
<organism evidence="8 9">
    <name type="scientific">Dentiscutata erythropus</name>
    <dbReference type="NCBI Taxonomy" id="1348616"/>
    <lineage>
        <taxon>Eukaryota</taxon>
        <taxon>Fungi</taxon>
        <taxon>Fungi incertae sedis</taxon>
        <taxon>Mucoromycota</taxon>
        <taxon>Glomeromycotina</taxon>
        <taxon>Glomeromycetes</taxon>
        <taxon>Diversisporales</taxon>
        <taxon>Gigasporaceae</taxon>
        <taxon>Dentiscutata</taxon>
    </lineage>
</organism>
<keyword evidence="1" id="KW-0677">Repeat</keyword>
<dbReference type="Pfam" id="PF12775">
    <property type="entry name" value="AAA_7"/>
    <property type="match status" value="1"/>
</dbReference>
<feature type="domain" description="Dynein heavy chain AAA 5 extension" evidence="6">
    <location>
        <begin position="224"/>
        <end position="345"/>
    </location>
</feature>
<keyword evidence="2 3" id="KW-0175">Coiled coil</keyword>
<evidence type="ECO:0000256" key="2">
    <source>
        <dbReference type="ARBA" id="ARBA00023054"/>
    </source>
</evidence>
<feature type="domain" description="Dynein heavy chain AAA module D4" evidence="5">
    <location>
        <begin position="699"/>
        <end position="977"/>
    </location>
</feature>
<dbReference type="Proteomes" id="UP000789405">
    <property type="component" value="Unassembled WGS sequence"/>
</dbReference>
<keyword evidence="9" id="KW-1185">Reference proteome</keyword>
<dbReference type="Pfam" id="PF17852">
    <property type="entry name" value="Dynein_AAA_lid"/>
    <property type="match status" value="1"/>
</dbReference>
<evidence type="ECO:0000313" key="9">
    <source>
        <dbReference type="Proteomes" id="UP000789405"/>
    </source>
</evidence>
<dbReference type="CDD" id="cd00009">
    <property type="entry name" value="AAA"/>
    <property type="match status" value="1"/>
</dbReference>
<dbReference type="Pfam" id="PF12780">
    <property type="entry name" value="AAA_8"/>
    <property type="match status" value="1"/>
</dbReference>
<dbReference type="GO" id="GO:0005524">
    <property type="term" value="F:ATP binding"/>
    <property type="evidence" value="ECO:0007669"/>
    <property type="project" value="InterPro"/>
</dbReference>
<dbReference type="Gene3D" id="1.10.472.130">
    <property type="match status" value="1"/>
</dbReference>
<name>A0A9N9IV27_9GLOM</name>
<evidence type="ECO:0000259" key="7">
    <source>
        <dbReference type="Pfam" id="PF22597"/>
    </source>
</evidence>
<dbReference type="Gene3D" id="1.20.920.20">
    <property type="match status" value="1"/>
</dbReference>
<dbReference type="GO" id="GO:0007018">
    <property type="term" value="P:microtubule-based movement"/>
    <property type="evidence" value="ECO:0007669"/>
    <property type="project" value="InterPro"/>
</dbReference>
<dbReference type="InterPro" id="IPR024317">
    <property type="entry name" value="Dynein_heavy_chain_D4_dom"/>
</dbReference>
<dbReference type="InterPro" id="IPR027417">
    <property type="entry name" value="P-loop_NTPase"/>
</dbReference>
<dbReference type="InterPro" id="IPR026983">
    <property type="entry name" value="DHC"/>
</dbReference>
<accession>A0A9N9IV27</accession>
<reference evidence="8" key="1">
    <citation type="submission" date="2021-06" db="EMBL/GenBank/DDBJ databases">
        <authorList>
            <person name="Kallberg Y."/>
            <person name="Tangrot J."/>
            <person name="Rosling A."/>
        </authorList>
    </citation>
    <scope>NUCLEOTIDE SEQUENCE</scope>
    <source>
        <strain evidence="8">MA453B</strain>
    </source>
</reference>
<comment type="caution">
    <text evidence="8">The sequence shown here is derived from an EMBL/GenBank/DDBJ whole genome shotgun (WGS) entry which is preliminary data.</text>
</comment>
<gene>
    <name evidence="8" type="ORF">DERYTH_LOCUS17060</name>
</gene>
<feature type="domain" description="Dynein 2 heavy chain 1 cytoplasmic ATPase lid" evidence="7">
    <location>
        <begin position="543"/>
        <end position="635"/>
    </location>
</feature>
<dbReference type="PANTHER" id="PTHR46532:SF13">
    <property type="entry name" value="CYTOPLASMIC DYNEIN 1 HEAVY CHAIN 1"/>
    <property type="match status" value="1"/>
</dbReference>